<organism evidence="1 2">
    <name type="scientific">Suillus luteus UH-Slu-Lm8-n1</name>
    <dbReference type="NCBI Taxonomy" id="930992"/>
    <lineage>
        <taxon>Eukaryota</taxon>
        <taxon>Fungi</taxon>
        <taxon>Dikarya</taxon>
        <taxon>Basidiomycota</taxon>
        <taxon>Agaricomycotina</taxon>
        <taxon>Agaricomycetes</taxon>
        <taxon>Agaricomycetidae</taxon>
        <taxon>Boletales</taxon>
        <taxon>Suillineae</taxon>
        <taxon>Suillaceae</taxon>
        <taxon>Suillus</taxon>
    </lineage>
</organism>
<dbReference type="InParanoid" id="A0A0C9ZT19"/>
<evidence type="ECO:0000313" key="1">
    <source>
        <dbReference type="EMBL" id="KIK32426.1"/>
    </source>
</evidence>
<dbReference type="EMBL" id="KN836249">
    <property type="protein sequence ID" value="KIK32426.1"/>
    <property type="molecule type" value="Genomic_DNA"/>
</dbReference>
<protein>
    <submittedName>
        <fullName evidence="1">Uncharacterized protein</fullName>
    </submittedName>
</protein>
<proteinExistence type="predicted"/>
<sequence length="122" mass="13975">MESAAHTNATIEPNALRHFIGLDGHVMMLLYYGHPDDLNRRLCSLLVRYSYIAHGRRGLSYGPCSHPTLKCAHLQHIRRPMGILLEEAVVIRGRHDEDARRIQHSRLMRRIGAGRSIEACLW</sequence>
<reference evidence="2" key="2">
    <citation type="submission" date="2015-01" db="EMBL/GenBank/DDBJ databases">
        <title>Evolutionary Origins and Diversification of the Mycorrhizal Mutualists.</title>
        <authorList>
            <consortium name="DOE Joint Genome Institute"/>
            <consortium name="Mycorrhizal Genomics Consortium"/>
            <person name="Kohler A."/>
            <person name="Kuo A."/>
            <person name="Nagy L.G."/>
            <person name="Floudas D."/>
            <person name="Copeland A."/>
            <person name="Barry K.W."/>
            <person name="Cichocki N."/>
            <person name="Veneault-Fourrey C."/>
            <person name="LaButti K."/>
            <person name="Lindquist E.A."/>
            <person name="Lipzen A."/>
            <person name="Lundell T."/>
            <person name="Morin E."/>
            <person name="Murat C."/>
            <person name="Riley R."/>
            <person name="Ohm R."/>
            <person name="Sun H."/>
            <person name="Tunlid A."/>
            <person name="Henrissat B."/>
            <person name="Grigoriev I.V."/>
            <person name="Hibbett D.S."/>
            <person name="Martin F."/>
        </authorList>
    </citation>
    <scope>NUCLEOTIDE SEQUENCE [LARGE SCALE GENOMIC DNA]</scope>
    <source>
        <strain evidence="2">UH-Slu-Lm8-n1</strain>
    </source>
</reference>
<accession>A0A0C9ZT19</accession>
<reference evidence="1 2" key="1">
    <citation type="submission" date="2014-04" db="EMBL/GenBank/DDBJ databases">
        <authorList>
            <consortium name="DOE Joint Genome Institute"/>
            <person name="Kuo A."/>
            <person name="Ruytinx J."/>
            <person name="Rineau F."/>
            <person name="Colpaert J."/>
            <person name="Kohler A."/>
            <person name="Nagy L.G."/>
            <person name="Floudas D."/>
            <person name="Copeland A."/>
            <person name="Barry K.W."/>
            <person name="Cichocki N."/>
            <person name="Veneault-Fourrey C."/>
            <person name="LaButti K."/>
            <person name="Lindquist E.A."/>
            <person name="Lipzen A."/>
            <person name="Lundell T."/>
            <person name="Morin E."/>
            <person name="Murat C."/>
            <person name="Sun H."/>
            <person name="Tunlid A."/>
            <person name="Henrissat B."/>
            <person name="Grigoriev I.V."/>
            <person name="Hibbett D.S."/>
            <person name="Martin F."/>
            <person name="Nordberg H.P."/>
            <person name="Cantor M.N."/>
            <person name="Hua S.X."/>
        </authorList>
    </citation>
    <scope>NUCLEOTIDE SEQUENCE [LARGE SCALE GENOMIC DNA]</scope>
    <source>
        <strain evidence="1 2">UH-Slu-Lm8-n1</strain>
    </source>
</reference>
<name>A0A0C9ZT19_9AGAM</name>
<dbReference type="HOGENOM" id="CLU_2028263_0_0_1"/>
<dbReference type="Proteomes" id="UP000054485">
    <property type="component" value="Unassembled WGS sequence"/>
</dbReference>
<keyword evidence="2" id="KW-1185">Reference proteome</keyword>
<dbReference type="AlphaFoldDB" id="A0A0C9ZT19"/>
<gene>
    <name evidence="1" type="ORF">CY34DRAFT_154800</name>
</gene>
<evidence type="ECO:0000313" key="2">
    <source>
        <dbReference type="Proteomes" id="UP000054485"/>
    </source>
</evidence>